<keyword evidence="1" id="KW-1133">Transmembrane helix</keyword>
<dbReference type="RefSeq" id="WP_268918269.1">
    <property type="nucleotide sequence ID" value="NZ_CP124548.1"/>
</dbReference>
<organism evidence="2 3">
    <name type="scientific">Actinomyces israelii</name>
    <dbReference type="NCBI Taxonomy" id="1659"/>
    <lineage>
        <taxon>Bacteria</taxon>
        <taxon>Bacillati</taxon>
        <taxon>Actinomycetota</taxon>
        <taxon>Actinomycetes</taxon>
        <taxon>Actinomycetales</taxon>
        <taxon>Actinomycetaceae</taxon>
        <taxon>Actinomyces</taxon>
    </lineage>
</organism>
<keyword evidence="1" id="KW-0472">Membrane</keyword>
<accession>A0ABT4ICY8</accession>
<comment type="caution">
    <text evidence="2">The sequence shown here is derived from an EMBL/GenBank/DDBJ whole genome shotgun (WGS) entry which is preliminary data.</text>
</comment>
<feature type="transmembrane region" description="Helical" evidence="1">
    <location>
        <begin position="109"/>
        <end position="127"/>
    </location>
</feature>
<sequence>MPDGLSLGELELFLPRDSRALRVDLTSWTFWLLTATVARTLLSSSHVLFPRLLTVGIVAALIVQTTAWLVTRRYYPWASLKVVPFLAVGGLGYAVGMSVLDFLFGVRPLPRSAALVGAVIAITMQLVRRRRWMRRALKVHGTGAAS</sequence>
<feature type="transmembrane region" description="Helical" evidence="1">
    <location>
        <begin position="82"/>
        <end position="103"/>
    </location>
</feature>
<protein>
    <submittedName>
        <fullName evidence="2">Dolichyl-phosphate beta-D-mannosyltransferase</fullName>
    </submittedName>
</protein>
<gene>
    <name evidence="2" type="ORF">OHJ16_12945</name>
</gene>
<dbReference type="EMBL" id="JAPTMY010000034">
    <property type="protein sequence ID" value="MCZ0858948.1"/>
    <property type="molecule type" value="Genomic_DNA"/>
</dbReference>
<evidence type="ECO:0000256" key="1">
    <source>
        <dbReference type="SAM" id="Phobius"/>
    </source>
</evidence>
<evidence type="ECO:0000313" key="3">
    <source>
        <dbReference type="Proteomes" id="UP001072034"/>
    </source>
</evidence>
<proteinExistence type="predicted"/>
<evidence type="ECO:0000313" key="2">
    <source>
        <dbReference type="EMBL" id="MCZ0858948.1"/>
    </source>
</evidence>
<name>A0ABT4ICY8_9ACTO</name>
<keyword evidence="3" id="KW-1185">Reference proteome</keyword>
<reference evidence="2" key="1">
    <citation type="submission" date="2022-10" db="EMBL/GenBank/DDBJ databases">
        <title>Genome sequence of Actinomyces israelii ATCC 10048.</title>
        <authorList>
            <person name="Watt R.M."/>
            <person name="Tong W.M."/>
        </authorList>
    </citation>
    <scope>NUCLEOTIDE SEQUENCE</scope>
    <source>
        <strain evidence="2">ATCC 10048</strain>
    </source>
</reference>
<keyword evidence="1" id="KW-0812">Transmembrane</keyword>
<dbReference type="Proteomes" id="UP001072034">
    <property type="component" value="Unassembled WGS sequence"/>
</dbReference>
<feature type="transmembrane region" description="Helical" evidence="1">
    <location>
        <begin position="48"/>
        <end position="70"/>
    </location>
</feature>